<organism evidence="1 2">
    <name type="scientific">Kribbella rubisoli</name>
    <dbReference type="NCBI Taxonomy" id="3075929"/>
    <lineage>
        <taxon>Bacteria</taxon>
        <taxon>Bacillati</taxon>
        <taxon>Actinomycetota</taxon>
        <taxon>Actinomycetes</taxon>
        <taxon>Propionibacteriales</taxon>
        <taxon>Kribbellaceae</taxon>
        <taxon>Kribbella</taxon>
    </lineage>
</organism>
<dbReference type="RefSeq" id="WP_130439076.1">
    <property type="nucleotide sequence ID" value="NZ_SHKR01000003.1"/>
</dbReference>
<accession>A0A4Q7XI95</accession>
<reference evidence="1 2" key="1">
    <citation type="journal article" date="2015" name="Stand. Genomic Sci.">
        <title>Genomic Encyclopedia of Bacterial and Archaeal Type Strains, Phase III: the genomes of soil and plant-associated and newly described type strains.</title>
        <authorList>
            <person name="Whitman W.B."/>
            <person name="Woyke T."/>
            <person name="Klenk H.P."/>
            <person name="Zhou Y."/>
            <person name="Lilburn T.G."/>
            <person name="Beck B.J."/>
            <person name="De Vos P."/>
            <person name="Vandamme P."/>
            <person name="Eisen J.A."/>
            <person name="Garrity G."/>
            <person name="Hugenholtz P."/>
            <person name="Kyrpides N.C."/>
        </authorList>
    </citation>
    <scope>NUCLEOTIDE SEQUENCE [LARGE SCALE GENOMIC DNA]</scope>
    <source>
        <strain evidence="1 2">VKM Ac-2540</strain>
    </source>
</reference>
<evidence type="ECO:0000313" key="1">
    <source>
        <dbReference type="EMBL" id="RZU22299.1"/>
    </source>
</evidence>
<dbReference type="OrthoDB" id="10002047at2"/>
<dbReference type="EMBL" id="SHKR01000003">
    <property type="protein sequence ID" value="RZU22299.1"/>
    <property type="molecule type" value="Genomic_DNA"/>
</dbReference>
<protein>
    <submittedName>
        <fullName evidence="1">Uncharacterized protein</fullName>
    </submittedName>
</protein>
<gene>
    <name evidence="1" type="ORF">EV645_0380</name>
</gene>
<dbReference type="Proteomes" id="UP000292027">
    <property type="component" value="Unassembled WGS sequence"/>
</dbReference>
<keyword evidence="2" id="KW-1185">Reference proteome</keyword>
<evidence type="ECO:0000313" key="2">
    <source>
        <dbReference type="Proteomes" id="UP000292027"/>
    </source>
</evidence>
<proteinExistence type="predicted"/>
<comment type="caution">
    <text evidence="1">The sequence shown here is derived from an EMBL/GenBank/DDBJ whole genome shotgun (WGS) entry which is preliminary data.</text>
</comment>
<dbReference type="AlphaFoldDB" id="A0A4Q7XI95"/>
<name>A0A4Q7XI95_9ACTN</name>
<sequence length="147" mass="15146">MSDGTGGWGDVGRCGEGDADVGWEGLADWGGWFCADDWGDVVEADSSVAAEAGGGDFERAVVFAGLEGDDLAVRWSAVLGFELAVDEAVRRPELATATRLWNDGELDLGTVAEVVCGEAEPLAGEICFLAVDDGTEAGLQGSELAFA</sequence>